<dbReference type="InterPro" id="IPR043502">
    <property type="entry name" value="DNA/RNA_pol_sf"/>
</dbReference>
<evidence type="ECO:0000313" key="9">
    <source>
        <dbReference type="EMBL" id="KKN39532.1"/>
    </source>
</evidence>
<gene>
    <name evidence="9" type="ORF">LCGC14_0742250</name>
</gene>
<dbReference type="InterPro" id="IPR006172">
    <property type="entry name" value="DNA-dir_DNA_pol_B"/>
</dbReference>
<organism evidence="9">
    <name type="scientific">marine sediment metagenome</name>
    <dbReference type="NCBI Taxonomy" id="412755"/>
    <lineage>
        <taxon>unclassified sequences</taxon>
        <taxon>metagenomes</taxon>
        <taxon>ecological metagenomes</taxon>
    </lineage>
</organism>
<dbReference type="EMBL" id="LAZR01001757">
    <property type="protein sequence ID" value="KKN39532.1"/>
    <property type="molecule type" value="Genomic_DNA"/>
</dbReference>
<dbReference type="InterPro" id="IPR017964">
    <property type="entry name" value="DNA-dir_DNA_pol_B_CS"/>
</dbReference>
<dbReference type="Gene3D" id="1.10.287.690">
    <property type="entry name" value="Helix hairpin bin"/>
    <property type="match status" value="1"/>
</dbReference>
<keyword evidence="6" id="KW-0238">DNA-binding</keyword>
<sequence length="791" mass="92184">MISRILNVVVSPQRNKLIWYLMGQNGKKYSELTPLPFLDYFFCSSEEISLILKHYPELQLSFNTMENHYFAEYKDRDKKVVKVETRMPNLKNGMRIKLEEEENILICEADVDYVDLVLKDLGLSEFVKIIKEVPHPVKPIDVPADFPPILMAFADFETDDRSSSIRASNYKTFAKPDTCRLLSCSVRDAQTGETWHFVNDDEKQLCEDISAKFDEYHHLEFWNGNSFDKSFDKRFIMNGVPLNWNRWIVTDAMIIHEILNPKERKFVSLDKAGERYVDMRKVPHEESFYELFAENRPLLETYNNKDVEIMHLLENKFSFSGIVRDLSYHPDVGILPQSFRFARKPSIQAIMRTSLNHFGKRIVWKSKSENPISTSYVGAITLDAVAGKHNNVIGIDLASLYNNVIQTWNISPEQLMFKETIGHKTLIEEKEHHTYDRFDHEGIMPRVLRIFEEGRNKYKAMREGKTGEEYKTLDKIQQGLKIVLLAITGGLGARGSTAQKAGMKPTGPKSFYSWHSASDFTAFSRAILLLAIKTAKRLGYKIIYGDTDGFYVVDKNGKVREMSFTELKIIQMIDDLVKTVDDDIEDFLVEWDIPPEKRKIKMEAQGMYDPFVLFDKKKSYFANFIYNAESGKFFFDDIEFYAKGVRMEQTSAPQFIKDFQKSIYTMILQNKDRKEVQQFIDGNRVSFDIGKFDKGLVFERKIRKIKDYKVKSAHIKLAEELVNKGQLQESSTLFYVFAYDSINGIVAKQEGHPISHSGRRYFWDHHVKTWLNEVMEIVYPQQIELILDDWY</sequence>
<dbReference type="AlphaFoldDB" id="A0A0F9QRC9"/>
<dbReference type="Gene3D" id="1.10.132.60">
    <property type="entry name" value="DNA polymerase family B, C-terminal domain"/>
    <property type="match status" value="1"/>
</dbReference>
<dbReference type="InterPro" id="IPR042087">
    <property type="entry name" value="DNA_pol_B_thumb"/>
</dbReference>
<dbReference type="SUPFAM" id="SSF53098">
    <property type="entry name" value="Ribonuclease H-like"/>
    <property type="match status" value="1"/>
</dbReference>
<feature type="domain" description="DNA-directed DNA polymerase family B multifunctional" evidence="8">
    <location>
        <begin position="364"/>
        <end position="743"/>
    </location>
</feature>
<protein>
    <recommendedName>
        <fullName evidence="2">DNA-directed DNA polymerase</fullName>
        <ecNumber evidence="2">2.7.7.7</ecNumber>
    </recommendedName>
</protein>
<dbReference type="SMART" id="SM00486">
    <property type="entry name" value="POLBc"/>
    <property type="match status" value="1"/>
</dbReference>
<comment type="catalytic activity">
    <reaction evidence="7">
        <text>DNA(n) + a 2'-deoxyribonucleoside 5'-triphosphate = DNA(n+1) + diphosphate</text>
        <dbReference type="Rhea" id="RHEA:22508"/>
        <dbReference type="Rhea" id="RHEA-COMP:17339"/>
        <dbReference type="Rhea" id="RHEA-COMP:17340"/>
        <dbReference type="ChEBI" id="CHEBI:33019"/>
        <dbReference type="ChEBI" id="CHEBI:61560"/>
        <dbReference type="ChEBI" id="CHEBI:173112"/>
        <dbReference type="EC" id="2.7.7.7"/>
    </reaction>
</comment>
<dbReference type="PANTHER" id="PTHR10322">
    <property type="entry name" value="DNA POLYMERASE CATALYTIC SUBUNIT"/>
    <property type="match status" value="1"/>
</dbReference>
<keyword evidence="4" id="KW-0548">Nucleotidyltransferase</keyword>
<comment type="caution">
    <text evidence="9">The sequence shown here is derived from an EMBL/GenBank/DDBJ whole genome shotgun (WGS) entry which is preliminary data.</text>
</comment>
<keyword evidence="3" id="KW-0808">Transferase</keyword>
<dbReference type="GO" id="GO:0000166">
    <property type="term" value="F:nucleotide binding"/>
    <property type="evidence" value="ECO:0007669"/>
    <property type="project" value="InterPro"/>
</dbReference>
<dbReference type="InterPro" id="IPR023211">
    <property type="entry name" value="DNA_pol_palm_dom_sf"/>
</dbReference>
<proteinExistence type="inferred from homology"/>
<reference evidence="9" key="1">
    <citation type="journal article" date="2015" name="Nature">
        <title>Complex archaea that bridge the gap between prokaryotes and eukaryotes.</title>
        <authorList>
            <person name="Spang A."/>
            <person name="Saw J.H."/>
            <person name="Jorgensen S.L."/>
            <person name="Zaremba-Niedzwiedzka K."/>
            <person name="Martijn J."/>
            <person name="Lind A.E."/>
            <person name="van Eijk R."/>
            <person name="Schleper C."/>
            <person name="Guy L."/>
            <person name="Ettema T.J."/>
        </authorList>
    </citation>
    <scope>NUCLEOTIDE SEQUENCE</scope>
</reference>
<evidence type="ECO:0000256" key="4">
    <source>
        <dbReference type="ARBA" id="ARBA00022695"/>
    </source>
</evidence>
<accession>A0A0F9QRC9</accession>
<dbReference type="InterPro" id="IPR006134">
    <property type="entry name" value="DNA-dir_DNA_pol_B_multi_dom"/>
</dbReference>
<evidence type="ECO:0000256" key="3">
    <source>
        <dbReference type="ARBA" id="ARBA00022679"/>
    </source>
</evidence>
<dbReference type="EC" id="2.7.7.7" evidence="2"/>
<dbReference type="GO" id="GO:0006261">
    <property type="term" value="P:DNA-templated DNA replication"/>
    <property type="evidence" value="ECO:0007669"/>
    <property type="project" value="TreeGrafter"/>
</dbReference>
<comment type="similarity">
    <text evidence="1">Belongs to the DNA polymerase type-B family.</text>
</comment>
<evidence type="ECO:0000256" key="5">
    <source>
        <dbReference type="ARBA" id="ARBA00022932"/>
    </source>
</evidence>
<dbReference type="InterPro" id="IPR050240">
    <property type="entry name" value="DNA_pol_type-B"/>
</dbReference>
<name>A0A0F9QRC9_9ZZZZ</name>
<dbReference type="GO" id="GO:0003677">
    <property type="term" value="F:DNA binding"/>
    <property type="evidence" value="ECO:0007669"/>
    <property type="project" value="UniProtKB-KW"/>
</dbReference>
<evidence type="ECO:0000256" key="7">
    <source>
        <dbReference type="ARBA" id="ARBA00049244"/>
    </source>
</evidence>
<evidence type="ECO:0000259" key="8">
    <source>
        <dbReference type="Pfam" id="PF00136"/>
    </source>
</evidence>
<dbReference type="InterPro" id="IPR036397">
    <property type="entry name" value="RNaseH_sf"/>
</dbReference>
<dbReference type="SUPFAM" id="SSF56672">
    <property type="entry name" value="DNA/RNA polymerases"/>
    <property type="match status" value="1"/>
</dbReference>
<dbReference type="PANTHER" id="PTHR10322:SF23">
    <property type="entry name" value="DNA POLYMERASE DELTA CATALYTIC SUBUNIT"/>
    <property type="match status" value="1"/>
</dbReference>
<dbReference type="Gene3D" id="3.90.1600.10">
    <property type="entry name" value="Palm domain of DNA polymerase"/>
    <property type="match status" value="1"/>
</dbReference>
<dbReference type="GO" id="GO:0003887">
    <property type="term" value="F:DNA-directed DNA polymerase activity"/>
    <property type="evidence" value="ECO:0007669"/>
    <property type="project" value="UniProtKB-KW"/>
</dbReference>
<evidence type="ECO:0000256" key="2">
    <source>
        <dbReference type="ARBA" id="ARBA00012417"/>
    </source>
</evidence>
<dbReference type="Gene3D" id="3.30.420.10">
    <property type="entry name" value="Ribonuclease H-like superfamily/Ribonuclease H"/>
    <property type="match status" value="1"/>
</dbReference>
<evidence type="ECO:0000256" key="1">
    <source>
        <dbReference type="ARBA" id="ARBA00005755"/>
    </source>
</evidence>
<keyword evidence="5" id="KW-0239">DNA-directed DNA polymerase</keyword>
<dbReference type="InterPro" id="IPR012337">
    <property type="entry name" value="RNaseH-like_sf"/>
</dbReference>
<dbReference type="PROSITE" id="PS00116">
    <property type="entry name" value="DNA_POLYMERASE_B"/>
    <property type="match status" value="1"/>
</dbReference>
<evidence type="ECO:0000256" key="6">
    <source>
        <dbReference type="ARBA" id="ARBA00023125"/>
    </source>
</evidence>
<dbReference type="Pfam" id="PF00136">
    <property type="entry name" value="DNA_pol_B"/>
    <property type="match status" value="1"/>
</dbReference>